<dbReference type="GO" id="GO:0005524">
    <property type="term" value="F:ATP binding"/>
    <property type="evidence" value="ECO:0007669"/>
    <property type="project" value="UniProtKB-KW"/>
</dbReference>
<dbReference type="EMBL" id="CP032550">
    <property type="protein sequence ID" value="QGU27614.1"/>
    <property type="molecule type" value="Genomic_DNA"/>
</dbReference>
<dbReference type="KEGG" id="moj:D7D94_07995"/>
<dbReference type="SMART" id="SM00382">
    <property type="entry name" value="AAA"/>
    <property type="match status" value="1"/>
</dbReference>
<dbReference type="GO" id="GO:0016887">
    <property type="term" value="F:ATP hydrolysis activity"/>
    <property type="evidence" value="ECO:0007669"/>
    <property type="project" value="InterPro"/>
</dbReference>
<keyword evidence="7" id="KW-1185">Reference proteome</keyword>
<evidence type="ECO:0000256" key="1">
    <source>
        <dbReference type="ARBA" id="ARBA00022448"/>
    </source>
</evidence>
<name>A0A6I6E0E3_9MICO</name>
<keyword evidence="2" id="KW-0547">Nucleotide-binding</keyword>
<dbReference type="AlphaFoldDB" id="A0A6I6E0E3"/>
<protein>
    <submittedName>
        <fullName evidence="6">ABC transporter ATP-binding protein</fullName>
    </submittedName>
</protein>
<accession>A0A6I6E0E3</accession>
<dbReference type="PANTHER" id="PTHR24220">
    <property type="entry name" value="IMPORT ATP-BINDING PROTEIN"/>
    <property type="match status" value="1"/>
</dbReference>
<dbReference type="PANTHER" id="PTHR24220:SF685">
    <property type="entry name" value="ABC TRANSPORTER RELATED"/>
    <property type="match status" value="1"/>
</dbReference>
<keyword evidence="3 6" id="KW-0067">ATP-binding</keyword>
<dbReference type="InterPro" id="IPR015854">
    <property type="entry name" value="ABC_transpr_LolD-like"/>
</dbReference>
<dbReference type="CDD" id="cd03255">
    <property type="entry name" value="ABC_MJ0796_LolCDE_FtsE"/>
    <property type="match status" value="1"/>
</dbReference>
<evidence type="ECO:0000256" key="4">
    <source>
        <dbReference type="SAM" id="MobiDB-lite"/>
    </source>
</evidence>
<sequence length="290" mass="30837">MDITTTDLGLAARVQQLTKQYGGGENTVRALDGVSVGIRRGQFTAIMGPSGSGKSTLMHIMAGLDAPTSGRVWIGDSEVTGMRDEQLTLLRRRRVGFVFQAFNLVPTLDVQANILLPFDLDGRTPTPAERSRIDGLIETLGLTARLRHRPHQLSGGQQQRVAIARALATAPDLLFADEPTGNLDSRTGREVLALLAAASREHGQSIAMVTHDPFAASYADRVLFLGDGRLVADKPRQTPEQISAHMLTAEGADGRGAARADGAGRVDPARGPVDTGTHPAGRGLVEEVGR</sequence>
<organism evidence="6 7">
    <name type="scientific">Microbacterium oryzae</name>
    <dbReference type="NCBI Taxonomy" id="743009"/>
    <lineage>
        <taxon>Bacteria</taxon>
        <taxon>Bacillati</taxon>
        <taxon>Actinomycetota</taxon>
        <taxon>Actinomycetes</taxon>
        <taxon>Micrococcales</taxon>
        <taxon>Microbacteriaceae</taxon>
        <taxon>Microbacterium</taxon>
    </lineage>
</organism>
<feature type="domain" description="ABC transporter" evidence="5">
    <location>
        <begin position="12"/>
        <end position="252"/>
    </location>
</feature>
<gene>
    <name evidence="6" type="ORF">D7D94_07995</name>
</gene>
<keyword evidence="1" id="KW-0813">Transport</keyword>
<evidence type="ECO:0000256" key="2">
    <source>
        <dbReference type="ARBA" id="ARBA00022741"/>
    </source>
</evidence>
<dbReference type="FunFam" id="3.40.50.300:FF:000032">
    <property type="entry name" value="Export ABC transporter ATP-binding protein"/>
    <property type="match status" value="1"/>
</dbReference>
<evidence type="ECO:0000313" key="6">
    <source>
        <dbReference type="EMBL" id="QGU27614.1"/>
    </source>
</evidence>
<dbReference type="InterPro" id="IPR003439">
    <property type="entry name" value="ABC_transporter-like_ATP-bd"/>
</dbReference>
<feature type="region of interest" description="Disordered" evidence="4">
    <location>
        <begin position="248"/>
        <end position="290"/>
    </location>
</feature>
<dbReference type="InterPro" id="IPR027417">
    <property type="entry name" value="P-loop_NTPase"/>
</dbReference>
<dbReference type="GO" id="GO:0005886">
    <property type="term" value="C:plasma membrane"/>
    <property type="evidence" value="ECO:0007669"/>
    <property type="project" value="TreeGrafter"/>
</dbReference>
<dbReference type="OrthoDB" id="9802264at2"/>
<dbReference type="InterPro" id="IPR017911">
    <property type="entry name" value="MacB-like_ATP-bd"/>
</dbReference>
<dbReference type="RefSeq" id="WP_156242112.1">
    <property type="nucleotide sequence ID" value="NZ_BAAAZL010000004.1"/>
</dbReference>
<dbReference type="InterPro" id="IPR017871">
    <property type="entry name" value="ABC_transporter-like_CS"/>
</dbReference>
<proteinExistence type="predicted"/>
<dbReference type="GO" id="GO:0098796">
    <property type="term" value="C:membrane protein complex"/>
    <property type="evidence" value="ECO:0007669"/>
    <property type="project" value="UniProtKB-ARBA"/>
</dbReference>
<dbReference type="Proteomes" id="UP000422989">
    <property type="component" value="Chromosome"/>
</dbReference>
<dbReference type="GO" id="GO:0022857">
    <property type="term" value="F:transmembrane transporter activity"/>
    <property type="evidence" value="ECO:0007669"/>
    <property type="project" value="UniProtKB-ARBA"/>
</dbReference>
<evidence type="ECO:0000259" key="5">
    <source>
        <dbReference type="PROSITE" id="PS50893"/>
    </source>
</evidence>
<feature type="compositionally biased region" description="Basic and acidic residues" evidence="4">
    <location>
        <begin position="252"/>
        <end position="268"/>
    </location>
</feature>
<evidence type="ECO:0000256" key="3">
    <source>
        <dbReference type="ARBA" id="ARBA00022840"/>
    </source>
</evidence>
<reference evidence="6 7" key="1">
    <citation type="submission" date="2018-09" db="EMBL/GenBank/DDBJ databases">
        <title>Whole genome sequencing of Microbacterium oryzae strain MB-10T.</title>
        <authorList>
            <person name="Das S.K."/>
        </authorList>
    </citation>
    <scope>NUCLEOTIDE SEQUENCE [LARGE SCALE GENOMIC DNA]</scope>
    <source>
        <strain evidence="6 7">MB-10</strain>
    </source>
</reference>
<dbReference type="SUPFAM" id="SSF52540">
    <property type="entry name" value="P-loop containing nucleoside triphosphate hydrolases"/>
    <property type="match status" value="1"/>
</dbReference>
<dbReference type="Pfam" id="PF00005">
    <property type="entry name" value="ABC_tran"/>
    <property type="match status" value="1"/>
</dbReference>
<dbReference type="Gene3D" id="3.40.50.300">
    <property type="entry name" value="P-loop containing nucleotide triphosphate hydrolases"/>
    <property type="match status" value="1"/>
</dbReference>
<dbReference type="PROSITE" id="PS50893">
    <property type="entry name" value="ABC_TRANSPORTER_2"/>
    <property type="match status" value="1"/>
</dbReference>
<dbReference type="PROSITE" id="PS00211">
    <property type="entry name" value="ABC_TRANSPORTER_1"/>
    <property type="match status" value="1"/>
</dbReference>
<dbReference type="InterPro" id="IPR003593">
    <property type="entry name" value="AAA+_ATPase"/>
</dbReference>
<evidence type="ECO:0000313" key="7">
    <source>
        <dbReference type="Proteomes" id="UP000422989"/>
    </source>
</evidence>